<gene>
    <name evidence="1" type="ORF">LTS18_008170</name>
</gene>
<feature type="non-terminal residue" evidence="1">
    <location>
        <position position="107"/>
    </location>
</feature>
<reference evidence="1" key="1">
    <citation type="submission" date="2024-09" db="EMBL/GenBank/DDBJ databases">
        <title>Black Yeasts Isolated from many extreme environments.</title>
        <authorList>
            <person name="Coleine C."/>
            <person name="Stajich J.E."/>
            <person name="Selbmann L."/>
        </authorList>
    </citation>
    <scope>NUCLEOTIDE SEQUENCE</scope>
    <source>
        <strain evidence="1">CCFEE 5737</strain>
    </source>
</reference>
<proteinExistence type="predicted"/>
<evidence type="ECO:0000313" key="1">
    <source>
        <dbReference type="EMBL" id="KAK3060607.1"/>
    </source>
</evidence>
<name>A0ACC3D271_9PEZI</name>
<keyword evidence="2" id="KW-1185">Reference proteome</keyword>
<organism evidence="1 2">
    <name type="scientific">Coniosporium uncinatum</name>
    <dbReference type="NCBI Taxonomy" id="93489"/>
    <lineage>
        <taxon>Eukaryota</taxon>
        <taxon>Fungi</taxon>
        <taxon>Dikarya</taxon>
        <taxon>Ascomycota</taxon>
        <taxon>Pezizomycotina</taxon>
        <taxon>Dothideomycetes</taxon>
        <taxon>Dothideomycetes incertae sedis</taxon>
        <taxon>Coniosporium</taxon>
    </lineage>
</organism>
<evidence type="ECO:0000313" key="2">
    <source>
        <dbReference type="Proteomes" id="UP001186974"/>
    </source>
</evidence>
<dbReference type="Proteomes" id="UP001186974">
    <property type="component" value="Unassembled WGS sequence"/>
</dbReference>
<accession>A0ACC3D271</accession>
<dbReference type="EMBL" id="JAWDJW010008437">
    <property type="protein sequence ID" value="KAK3060607.1"/>
    <property type="molecule type" value="Genomic_DNA"/>
</dbReference>
<protein>
    <submittedName>
        <fullName evidence="1">Uncharacterized protein</fullName>
    </submittedName>
</protein>
<sequence length="107" mass="11193">MASYSPKLLLIGATGYIGGSVLTQLLRSEHVSLKDKPITVLVRGQDKADALTSTLGGHVKPLVVPSFDDTDTLTEVASEHDIIINAGTTAEVAAPSALLKGLAQRKK</sequence>
<comment type="caution">
    <text evidence="1">The sequence shown here is derived from an EMBL/GenBank/DDBJ whole genome shotgun (WGS) entry which is preliminary data.</text>
</comment>